<evidence type="ECO:0000313" key="3">
    <source>
        <dbReference type="EMBL" id="CEF96820.1"/>
    </source>
</evidence>
<evidence type="ECO:0000313" key="4">
    <source>
        <dbReference type="Proteomes" id="UP000009170"/>
    </source>
</evidence>
<organism evidence="3 4">
    <name type="scientific">Ostreococcus tauri</name>
    <name type="common">Marine green alga</name>
    <dbReference type="NCBI Taxonomy" id="70448"/>
    <lineage>
        <taxon>Eukaryota</taxon>
        <taxon>Viridiplantae</taxon>
        <taxon>Chlorophyta</taxon>
        <taxon>Mamiellophyceae</taxon>
        <taxon>Mamiellales</taxon>
        <taxon>Bathycoccaceae</taxon>
        <taxon>Ostreococcus</taxon>
    </lineage>
</organism>
<accession>A0A090LY67</accession>
<dbReference type="RefSeq" id="XP_022838315.1">
    <property type="nucleotide sequence ID" value="XM_022985439.1"/>
</dbReference>
<reference evidence="3 4" key="2">
    <citation type="journal article" date="2014" name="BMC Genomics">
        <title>An improved genome of the model marine alga Ostreococcus tauri unfolds by assessing Illumina de novo assemblies.</title>
        <authorList>
            <person name="Blanc-Mathieu R."/>
            <person name="Verhelst B."/>
            <person name="Derelle E."/>
            <person name="Rombauts S."/>
            <person name="Bouget F.Y."/>
            <person name="Carre I."/>
            <person name="Chateau A."/>
            <person name="Eyre-Walker A."/>
            <person name="Grimsley N."/>
            <person name="Moreau H."/>
            <person name="Piegu B."/>
            <person name="Rivals E."/>
            <person name="Schackwitz W."/>
            <person name="Van de Peer Y."/>
            <person name="Piganeau G."/>
        </authorList>
    </citation>
    <scope>NUCLEOTIDE SEQUENCE [LARGE SCALE GENOMIC DNA]</scope>
    <source>
        <strain evidence="4">OTTH 0595 / CCAP 157/2 / RCC745</strain>
    </source>
</reference>
<evidence type="ECO:0000256" key="1">
    <source>
        <dbReference type="SAM" id="MobiDB-lite"/>
    </source>
</evidence>
<protein>
    <submittedName>
        <fullName evidence="3">Unnamed product</fullName>
    </submittedName>
</protein>
<reference evidence="4" key="1">
    <citation type="journal article" date="2006" name="Proc. Natl. Acad. Sci. U.S.A.">
        <title>Genome analysis of the smallest free-living eukaryote Ostreococcus tauri unveils many unique features.</title>
        <authorList>
            <person name="Derelle E."/>
            <person name="Ferraz C."/>
            <person name="Rombauts S."/>
            <person name="Rouze P."/>
            <person name="Worden A.Z."/>
            <person name="Robbens S."/>
            <person name="Partensky F."/>
            <person name="Degroeve S."/>
            <person name="Echeynie S."/>
            <person name="Cooke R."/>
            <person name="Saeys Y."/>
            <person name="Wuyts J."/>
            <person name="Jabbari K."/>
            <person name="Bowler C."/>
            <person name="Panaud O."/>
            <person name="Piegu B."/>
            <person name="Ball S.G."/>
            <person name="Ral J.-P."/>
            <person name="Bouget F.-Y."/>
            <person name="Piganeau G."/>
            <person name="De Baets B."/>
            <person name="Picard A."/>
            <person name="Delseny M."/>
            <person name="Demaille J."/>
            <person name="Van de Peer Y."/>
            <person name="Moreau H."/>
        </authorList>
    </citation>
    <scope>NUCLEOTIDE SEQUENCE [LARGE SCALE GENOMIC DNA]</scope>
    <source>
        <strain evidence="4">OTTH 0595 / CCAP 157/2 / RCC745</strain>
    </source>
</reference>
<feature type="region of interest" description="Disordered" evidence="1">
    <location>
        <begin position="36"/>
        <end position="63"/>
    </location>
</feature>
<dbReference type="InParanoid" id="A0A090LY67"/>
<dbReference type="OrthoDB" id="10449151at2759"/>
<dbReference type="KEGG" id="ota:OT_ostta01g04990"/>
<evidence type="ECO:0000256" key="2">
    <source>
        <dbReference type="SAM" id="SignalP"/>
    </source>
</evidence>
<comment type="caution">
    <text evidence="3">The sequence shown here is derived from an EMBL/GenBank/DDBJ whole genome shotgun (WGS) entry which is preliminary data.</text>
</comment>
<keyword evidence="2" id="KW-0732">Signal</keyword>
<gene>
    <name evidence="3" type="ORF">OT_ostta01g04990</name>
</gene>
<proteinExistence type="predicted"/>
<dbReference type="AlphaFoldDB" id="A0A090LY67"/>
<name>A0A090LY67_OSTTA</name>
<feature type="signal peptide" evidence="2">
    <location>
        <begin position="1"/>
        <end position="22"/>
    </location>
</feature>
<keyword evidence="4" id="KW-1185">Reference proteome</keyword>
<feature type="chain" id="PRO_5001860038" evidence="2">
    <location>
        <begin position="23"/>
        <end position="280"/>
    </location>
</feature>
<sequence length="280" mass="30578">MRPSRVLSALVIVLAAVAVADAVRVRPRSFAGVGARAGRRRQIPPPHDGFGAKPRRMASTRDAVGVDGRVKDGARDAAYAERLRARREGEGRGKDVGTSRRRLTQTAAMETDEAWTNAADVPEWTTCDGCRLTVRGLHADAVVAARTTPQSSWRALDETLREEVVALAWRETTCGRFKNVSAVIMDENKRLVDTRDGTRHSEVSNPAEARLRPEENADTFAAAVLSNVCASLRDDEQTRDLVVAALASIDDVRPMDDVGARDVCDKVVPNCTELSRHDEL</sequence>
<dbReference type="GeneID" id="34945539"/>
<dbReference type="EMBL" id="CAID01000001">
    <property type="protein sequence ID" value="CEF96820.1"/>
    <property type="molecule type" value="Genomic_DNA"/>
</dbReference>
<dbReference type="Proteomes" id="UP000009170">
    <property type="component" value="Unassembled WGS sequence"/>
</dbReference>